<keyword evidence="2" id="KW-1185">Reference proteome</keyword>
<dbReference type="Proteomes" id="UP000280834">
    <property type="component" value="Unassembled WGS sequence"/>
</dbReference>
<sequence>METVNKRSLPPVILSPIKRLHLHSTMVIQAFLRG</sequence>
<evidence type="ECO:0000313" key="1">
    <source>
        <dbReference type="EMBL" id="VDO51843.1"/>
    </source>
</evidence>
<name>A0A0R3RAB7_9BILA</name>
<evidence type="ECO:0000313" key="3">
    <source>
        <dbReference type="WBParaSite" id="BTMF_0001698001-mRNA-1"/>
    </source>
</evidence>
<accession>A0A0R3RAB7</accession>
<gene>
    <name evidence="1" type="ORF">BTMF_LOCUS14953</name>
</gene>
<reference evidence="3" key="1">
    <citation type="submission" date="2017-02" db="UniProtKB">
        <authorList>
            <consortium name="WormBaseParasite"/>
        </authorList>
    </citation>
    <scope>IDENTIFICATION</scope>
</reference>
<evidence type="ECO:0000313" key="2">
    <source>
        <dbReference type="Proteomes" id="UP000280834"/>
    </source>
</evidence>
<dbReference type="WBParaSite" id="BTMF_0001698001-mRNA-1">
    <property type="protein sequence ID" value="BTMF_0001698001-mRNA-1"/>
    <property type="gene ID" value="BTMF_0001698001"/>
</dbReference>
<organism evidence="3">
    <name type="scientific">Brugia timori</name>
    <dbReference type="NCBI Taxonomy" id="42155"/>
    <lineage>
        <taxon>Eukaryota</taxon>
        <taxon>Metazoa</taxon>
        <taxon>Ecdysozoa</taxon>
        <taxon>Nematoda</taxon>
        <taxon>Chromadorea</taxon>
        <taxon>Rhabditida</taxon>
        <taxon>Spirurina</taxon>
        <taxon>Spiruromorpha</taxon>
        <taxon>Filarioidea</taxon>
        <taxon>Onchocercidae</taxon>
        <taxon>Brugia</taxon>
    </lineage>
</organism>
<proteinExistence type="predicted"/>
<dbReference type="EMBL" id="UZAG01021859">
    <property type="protein sequence ID" value="VDO51843.1"/>
    <property type="molecule type" value="Genomic_DNA"/>
</dbReference>
<reference evidence="1 2" key="2">
    <citation type="submission" date="2018-11" db="EMBL/GenBank/DDBJ databases">
        <authorList>
            <consortium name="Pathogen Informatics"/>
        </authorList>
    </citation>
    <scope>NUCLEOTIDE SEQUENCE [LARGE SCALE GENOMIC DNA]</scope>
</reference>
<dbReference type="AlphaFoldDB" id="A0A0R3RAB7"/>
<protein>
    <submittedName>
        <fullName evidence="1 3">Uncharacterized protein</fullName>
    </submittedName>
</protein>